<evidence type="ECO:0000313" key="3">
    <source>
        <dbReference type="Proteomes" id="UP000258888"/>
    </source>
</evidence>
<organism evidence="2 3">
    <name type="scientific">Gardnerella vaginalis</name>
    <dbReference type="NCBI Taxonomy" id="2702"/>
    <lineage>
        <taxon>Bacteria</taxon>
        <taxon>Bacillati</taxon>
        <taxon>Actinomycetota</taxon>
        <taxon>Actinomycetes</taxon>
        <taxon>Bifidobacteriales</taxon>
        <taxon>Bifidobacteriaceae</taxon>
        <taxon>Gardnerella</taxon>
    </lineage>
</organism>
<evidence type="ECO:0008006" key="4">
    <source>
        <dbReference type="Google" id="ProtNLM"/>
    </source>
</evidence>
<keyword evidence="1" id="KW-0812">Transmembrane</keyword>
<feature type="transmembrane region" description="Helical" evidence="1">
    <location>
        <begin position="47"/>
        <end position="65"/>
    </location>
</feature>
<sequence length="228" mass="24233">MNEENMAMPPVNNQHNEYKHLSGLGVSALVLGIISIVFSFVPIINNLCLVLGVLAIIFSGCSFRATGKRGKKRGHGMVIAGLILGILSIVITLAMQASFSASLDKATESMNKASKKMDNMAKGIANENAKEMKLEVKGTAPTDINLTVAGSSSNESSDNGVWEKVLTGKDAQKDWMIMATPKIDIDKPTPDNYKVECTITVDGKKVSHKSATGTAANVMCMASDQAAK</sequence>
<keyword evidence="1" id="KW-0472">Membrane</keyword>
<dbReference type="InterPro" id="IPR038468">
    <property type="entry name" value="MmpS_C"/>
</dbReference>
<dbReference type="Gene3D" id="2.60.40.2880">
    <property type="entry name" value="MmpS1-5, C-terminal soluble domain"/>
    <property type="match status" value="1"/>
</dbReference>
<feature type="transmembrane region" description="Helical" evidence="1">
    <location>
        <begin position="77"/>
        <end position="99"/>
    </location>
</feature>
<keyword evidence="1" id="KW-1133">Transmembrane helix</keyword>
<gene>
    <name evidence="2" type="ORF">AXE76_01520</name>
</gene>
<protein>
    <recommendedName>
        <fullName evidence="4">DUF4190 domain-containing protein</fullName>
    </recommendedName>
</protein>
<dbReference type="AlphaFoldDB" id="A0A3E1IPJ7"/>
<feature type="transmembrane region" description="Helical" evidence="1">
    <location>
        <begin position="21"/>
        <end position="41"/>
    </location>
</feature>
<reference evidence="2 3" key="1">
    <citation type="submission" date="2016-02" db="EMBL/GenBank/DDBJ databases">
        <title>Gardnerella vaginalis Subgroups Defined by cpn60 Sequencing and Sialidase Activity in Isolates from Canada, Belgium and Kenya.</title>
        <authorList>
            <person name="Schellenberg J."/>
            <person name="Paramel Jayaprakash T."/>
            <person name="Withana Gamage N."/>
            <person name="Patterson M.H."/>
            <person name="Vaneechoutte M."/>
            <person name="Hill J.E."/>
        </authorList>
    </citation>
    <scope>NUCLEOTIDE SEQUENCE [LARGE SCALE GENOMIC DNA]</scope>
    <source>
        <strain evidence="2 3">N160</strain>
    </source>
</reference>
<dbReference type="EMBL" id="LSLH01000001">
    <property type="protein sequence ID" value="RFD74919.1"/>
    <property type="molecule type" value="Genomic_DNA"/>
</dbReference>
<evidence type="ECO:0000313" key="2">
    <source>
        <dbReference type="EMBL" id="RFD74919.1"/>
    </source>
</evidence>
<dbReference type="Proteomes" id="UP000258888">
    <property type="component" value="Unassembled WGS sequence"/>
</dbReference>
<comment type="caution">
    <text evidence="2">The sequence shown here is derived from an EMBL/GenBank/DDBJ whole genome shotgun (WGS) entry which is preliminary data.</text>
</comment>
<evidence type="ECO:0000256" key="1">
    <source>
        <dbReference type="SAM" id="Phobius"/>
    </source>
</evidence>
<dbReference type="RefSeq" id="WP_116794019.1">
    <property type="nucleotide sequence ID" value="NZ_LSLH01000001.1"/>
</dbReference>
<proteinExistence type="predicted"/>
<keyword evidence="3" id="KW-1185">Reference proteome</keyword>
<accession>A0A3E1IPJ7</accession>
<name>A0A3E1IPJ7_GARVA</name>